<gene>
    <name evidence="16" type="ORF">XthCFBP4691_04115</name>
</gene>
<comment type="catalytic activity">
    <reaction evidence="13">
        <text>hydrogen sulfide + 3 NADP(+) + 3 H2O = sulfite + 3 NADPH + 4 H(+)</text>
        <dbReference type="Rhea" id="RHEA:13801"/>
        <dbReference type="ChEBI" id="CHEBI:15377"/>
        <dbReference type="ChEBI" id="CHEBI:15378"/>
        <dbReference type="ChEBI" id="CHEBI:17359"/>
        <dbReference type="ChEBI" id="CHEBI:29919"/>
        <dbReference type="ChEBI" id="CHEBI:57783"/>
        <dbReference type="ChEBI" id="CHEBI:58349"/>
        <dbReference type="EC" id="1.8.1.2"/>
    </reaction>
</comment>
<dbReference type="PRINTS" id="PR00369">
    <property type="entry name" value="FLAVODOXIN"/>
</dbReference>
<dbReference type="InterPro" id="IPR001433">
    <property type="entry name" value="OxRdtase_FAD/NAD-bd"/>
</dbReference>
<dbReference type="Pfam" id="PF00667">
    <property type="entry name" value="FAD_binding_1"/>
    <property type="match status" value="1"/>
</dbReference>
<dbReference type="GO" id="GO:0010181">
    <property type="term" value="F:FMN binding"/>
    <property type="evidence" value="ECO:0007669"/>
    <property type="project" value="InterPro"/>
</dbReference>
<evidence type="ECO:0000256" key="4">
    <source>
        <dbReference type="ARBA" id="ARBA00022448"/>
    </source>
</evidence>
<evidence type="ECO:0000313" key="16">
    <source>
        <dbReference type="EMBL" id="PPT92407.1"/>
    </source>
</evidence>
<dbReference type="InterPro" id="IPR001094">
    <property type="entry name" value="Flavdoxin-like"/>
</dbReference>
<evidence type="ECO:0000256" key="10">
    <source>
        <dbReference type="ARBA" id="ARBA00022982"/>
    </source>
</evidence>
<dbReference type="Proteomes" id="UP000239898">
    <property type="component" value="Unassembled WGS sequence"/>
</dbReference>
<reference evidence="16 17" key="1">
    <citation type="submission" date="2016-08" db="EMBL/GenBank/DDBJ databases">
        <title>Evolution of the type three secretion system and type three effector repertoires in Xanthomonas.</title>
        <authorList>
            <person name="Merda D."/>
            <person name="Briand M."/>
            <person name="Bosis E."/>
            <person name="Rousseau C."/>
            <person name="Portier P."/>
            <person name="Jacques M.-A."/>
            <person name="Fischer-Le Saux M."/>
        </authorList>
    </citation>
    <scope>NUCLEOTIDE SEQUENCE [LARGE SCALE GENOMIC DNA]</scope>
    <source>
        <strain evidence="16 17">CFBP 4691</strain>
    </source>
</reference>
<dbReference type="GO" id="GO:0004783">
    <property type="term" value="F:sulfite reductase (NADPH) activity"/>
    <property type="evidence" value="ECO:0007669"/>
    <property type="project" value="UniProtKB-EC"/>
</dbReference>
<comment type="caution">
    <text evidence="16">The sequence shown here is derived from an EMBL/GenBank/DDBJ whole genome shotgun (WGS) entry which is preliminary data.</text>
</comment>
<dbReference type="GO" id="GO:0050660">
    <property type="term" value="F:flavin adenine dinucleotide binding"/>
    <property type="evidence" value="ECO:0007669"/>
    <property type="project" value="InterPro"/>
</dbReference>
<evidence type="ECO:0000256" key="8">
    <source>
        <dbReference type="ARBA" id="ARBA00022827"/>
    </source>
</evidence>
<evidence type="ECO:0000259" key="14">
    <source>
        <dbReference type="PROSITE" id="PS50902"/>
    </source>
</evidence>
<dbReference type="Gene3D" id="3.40.50.80">
    <property type="entry name" value="Nucleotide-binding domain of ferredoxin-NADP reductase (FNR) module"/>
    <property type="match status" value="1"/>
</dbReference>
<dbReference type="GO" id="GO:0019344">
    <property type="term" value="P:cysteine biosynthetic process"/>
    <property type="evidence" value="ECO:0007669"/>
    <property type="project" value="UniProtKB-KW"/>
</dbReference>
<keyword evidence="7" id="KW-0288">FMN</keyword>
<dbReference type="SUPFAM" id="SSF63380">
    <property type="entry name" value="Riboflavin synthase domain-like"/>
    <property type="match status" value="1"/>
</dbReference>
<dbReference type="InterPro" id="IPR023173">
    <property type="entry name" value="NADPH_Cyt_P450_Rdtase_alpha"/>
</dbReference>
<accession>A0A2S6ZJH5</accession>
<evidence type="ECO:0000256" key="11">
    <source>
        <dbReference type="ARBA" id="ARBA00023002"/>
    </source>
</evidence>
<keyword evidence="9" id="KW-0521">NADP</keyword>
<keyword evidence="11" id="KW-0560">Oxidoreductase</keyword>
<dbReference type="PROSITE" id="PS50902">
    <property type="entry name" value="FLAVODOXIN_LIKE"/>
    <property type="match status" value="1"/>
</dbReference>
<dbReference type="InterPro" id="IPR017938">
    <property type="entry name" value="Riboflavin_synthase-like_b-brl"/>
</dbReference>
<dbReference type="InterPro" id="IPR001709">
    <property type="entry name" value="Flavoprot_Pyr_Nucl_cyt_Rdtase"/>
</dbReference>
<feature type="domain" description="FAD-binding FR-type" evidence="15">
    <location>
        <begin position="239"/>
        <end position="465"/>
    </location>
</feature>
<dbReference type="InterPro" id="IPR003097">
    <property type="entry name" value="CysJ-like_FAD-binding"/>
</dbReference>
<proteinExistence type="predicted"/>
<evidence type="ECO:0000256" key="12">
    <source>
        <dbReference type="ARBA" id="ARBA00023192"/>
    </source>
</evidence>
<evidence type="ECO:0000313" key="17">
    <source>
        <dbReference type="Proteomes" id="UP000239898"/>
    </source>
</evidence>
<dbReference type="PANTHER" id="PTHR19384:SF128">
    <property type="entry name" value="NADPH OXIDOREDUCTASE A"/>
    <property type="match status" value="1"/>
</dbReference>
<evidence type="ECO:0000256" key="9">
    <source>
        <dbReference type="ARBA" id="ARBA00022857"/>
    </source>
</evidence>
<dbReference type="NCBIfam" id="TIGR01931">
    <property type="entry name" value="cysJ"/>
    <property type="match status" value="1"/>
</dbReference>
<dbReference type="EC" id="1.8.1.2" evidence="3"/>
<evidence type="ECO:0000256" key="1">
    <source>
        <dbReference type="ARBA" id="ARBA00001917"/>
    </source>
</evidence>
<dbReference type="EMBL" id="MIGX01000010">
    <property type="protein sequence ID" value="PPT92407.1"/>
    <property type="molecule type" value="Genomic_DNA"/>
</dbReference>
<dbReference type="InterPro" id="IPR029039">
    <property type="entry name" value="Flavoprotein-like_sf"/>
</dbReference>
<dbReference type="RefSeq" id="WP_128419258.1">
    <property type="nucleotide sequence ID" value="NZ_CP049017.1"/>
</dbReference>
<dbReference type="Gene3D" id="3.40.50.360">
    <property type="match status" value="1"/>
</dbReference>
<evidence type="ECO:0000256" key="5">
    <source>
        <dbReference type="ARBA" id="ARBA00022605"/>
    </source>
</evidence>
<keyword evidence="6" id="KW-0285">Flavoprotein</keyword>
<keyword evidence="12" id="KW-0198">Cysteine biosynthesis</keyword>
<keyword evidence="8" id="KW-0274">FAD</keyword>
<dbReference type="Pfam" id="PF00175">
    <property type="entry name" value="NAD_binding_1"/>
    <property type="match status" value="1"/>
</dbReference>
<keyword evidence="5" id="KW-0028">Amino-acid biosynthesis</keyword>
<dbReference type="SUPFAM" id="SSF52343">
    <property type="entry name" value="Ferredoxin reductase-like, C-terminal NADP-linked domain"/>
    <property type="match status" value="1"/>
</dbReference>
<dbReference type="InterPro" id="IPR017927">
    <property type="entry name" value="FAD-bd_FR_type"/>
</dbReference>
<dbReference type="PROSITE" id="PS51384">
    <property type="entry name" value="FAD_FR"/>
    <property type="match status" value="1"/>
</dbReference>
<dbReference type="CDD" id="cd06199">
    <property type="entry name" value="SiR"/>
    <property type="match status" value="1"/>
</dbReference>
<protein>
    <recommendedName>
        <fullName evidence="3">assimilatory sulfite reductase (NADPH)</fullName>
        <ecNumber evidence="3">1.8.1.2</ecNumber>
    </recommendedName>
</protein>
<evidence type="ECO:0000256" key="13">
    <source>
        <dbReference type="ARBA" id="ARBA00052219"/>
    </source>
</evidence>
<dbReference type="AlphaFoldDB" id="A0A2S6ZJH5"/>
<keyword evidence="4" id="KW-0813">Transport</keyword>
<feature type="domain" description="Flavodoxin-like" evidence="14">
    <location>
        <begin position="70"/>
        <end position="208"/>
    </location>
</feature>
<comment type="cofactor">
    <cofactor evidence="1">
        <name>FMN</name>
        <dbReference type="ChEBI" id="CHEBI:58210"/>
    </cofactor>
</comment>
<sequence length="623" mass="66895">MTAASPVLPPSPLPDERKALLAKAVEGLDAASLWWLSGYAAGLAQGQGHAPPSLAVLPGGVTAKHSPPRLSVVYGSQTGNACRAAEQVAAAAEAAGLGVRLLRADAYPTRELASERLLYVVISTQGEGDPPDDAIGLVEFLQGRRAPRLPELKYAVLGLGDSSYADFCGIGKRIDARLADLGAQRVLALGEADLDIDTVAAPWRTQALALARALLKGPAAPSATVTPLRGAATASWSHERPFAAEVLANQRISGRDFKGPRYAAYGSADKDVRHLELSLAGSGLHYEPGDALGIRHRNPPVLVEAVLAATHLDGHAVVTVGAETFPLYEWLAAHRELTRAARPFLAAVARRAAAPALEQLLDPTQTAGLAALLADHQVIDVLRRWPADWDHRALLDALRPLAPRLYSIASSRKRVGDEVHLSVDVLAYQAHGHAHGGAASGYLAALAEGDSVPVYIEPNERFRVPADASRDIIMIGPGTGVAPFRGFVQERAESGAGGRNWLFFGARHFNQDFLYQAEWQQALRSGELQRLELAFSRDMRPLRDGNAPDKVYVQQRLREHGREVYDWLRNGAHLYVCGAIGMGKDVHATLQRIVAEHGGRSAEDAAAYLASLQREGRYARDVY</sequence>
<keyword evidence="10" id="KW-0249">Electron transport</keyword>
<name>A0A2S6ZJH5_9XANT</name>
<dbReference type="SUPFAM" id="SSF52218">
    <property type="entry name" value="Flavoproteins"/>
    <property type="match status" value="1"/>
</dbReference>
<dbReference type="FunFam" id="3.40.50.80:FF:000001">
    <property type="entry name" value="NADPH--cytochrome P450 reductase 1"/>
    <property type="match status" value="1"/>
</dbReference>
<evidence type="ECO:0000256" key="3">
    <source>
        <dbReference type="ARBA" id="ARBA00012604"/>
    </source>
</evidence>
<evidence type="ECO:0000256" key="7">
    <source>
        <dbReference type="ARBA" id="ARBA00022643"/>
    </source>
</evidence>
<dbReference type="Gene3D" id="1.20.990.10">
    <property type="entry name" value="NADPH-cytochrome p450 Reductase, Chain A, domain 3"/>
    <property type="match status" value="1"/>
</dbReference>
<evidence type="ECO:0000256" key="2">
    <source>
        <dbReference type="ARBA" id="ARBA00001974"/>
    </source>
</evidence>
<organism evidence="16 17">
    <name type="scientific">Xanthomonas theicola</name>
    <dbReference type="NCBI Taxonomy" id="56464"/>
    <lineage>
        <taxon>Bacteria</taxon>
        <taxon>Pseudomonadati</taxon>
        <taxon>Pseudomonadota</taxon>
        <taxon>Gammaproteobacteria</taxon>
        <taxon>Lysobacterales</taxon>
        <taxon>Lysobacteraceae</taxon>
        <taxon>Xanthomonas</taxon>
    </lineage>
</organism>
<dbReference type="GO" id="GO:0005829">
    <property type="term" value="C:cytosol"/>
    <property type="evidence" value="ECO:0007669"/>
    <property type="project" value="TreeGrafter"/>
</dbReference>
<keyword evidence="17" id="KW-1185">Reference proteome</keyword>
<evidence type="ECO:0000259" key="15">
    <source>
        <dbReference type="PROSITE" id="PS51384"/>
    </source>
</evidence>
<dbReference type="InterPro" id="IPR008254">
    <property type="entry name" value="Flavodoxin/NO_synth"/>
</dbReference>
<dbReference type="PANTHER" id="PTHR19384">
    <property type="entry name" value="NITRIC OXIDE SYNTHASE-RELATED"/>
    <property type="match status" value="1"/>
</dbReference>
<dbReference type="PRINTS" id="PR00371">
    <property type="entry name" value="FPNCR"/>
</dbReference>
<dbReference type="InterPro" id="IPR039261">
    <property type="entry name" value="FNR_nucleotide-bd"/>
</dbReference>
<evidence type="ECO:0000256" key="6">
    <source>
        <dbReference type="ARBA" id="ARBA00022630"/>
    </source>
</evidence>
<dbReference type="Pfam" id="PF00258">
    <property type="entry name" value="Flavodoxin_1"/>
    <property type="match status" value="1"/>
</dbReference>
<dbReference type="InterPro" id="IPR010199">
    <property type="entry name" value="CysJ"/>
</dbReference>
<dbReference type="Gene3D" id="2.40.30.10">
    <property type="entry name" value="Translation factors"/>
    <property type="match status" value="1"/>
</dbReference>
<comment type="cofactor">
    <cofactor evidence="2">
        <name>FAD</name>
        <dbReference type="ChEBI" id="CHEBI:57692"/>
    </cofactor>
</comment>
<dbReference type="OrthoDB" id="9816402at2"/>